<dbReference type="InterPro" id="IPR011712">
    <property type="entry name" value="Sig_transdc_His_kin_sub3_dim/P"/>
</dbReference>
<dbReference type="PROSITE" id="PS50113">
    <property type="entry name" value="PAC"/>
    <property type="match status" value="1"/>
</dbReference>
<keyword evidence="5" id="KW-0418">Kinase</keyword>
<evidence type="ECO:0000259" key="9">
    <source>
        <dbReference type="PROSITE" id="PS50113"/>
    </source>
</evidence>
<dbReference type="InterPro" id="IPR035965">
    <property type="entry name" value="PAS-like_dom_sf"/>
</dbReference>
<feature type="domain" description="Histidine kinase" evidence="7">
    <location>
        <begin position="1482"/>
        <end position="1679"/>
    </location>
</feature>
<evidence type="ECO:0000256" key="3">
    <source>
        <dbReference type="ARBA" id="ARBA00022553"/>
    </source>
</evidence>
<dbReference type="SUPFAM" id="SSF55874">
    <property type="entry name" value="ATPase domain of HSP90 chaperone/DNA topoisomerase II/histidine kinase"/>
    <property type="match status" value="1"/>
</dbReference>
<dbReference type="Pfam" id="PF07730">
    <property type="entry name" value="HisKA_3"/>
    <property type="match status" value="1"/>
</dbReference>
<dbReference type="EC" id="2.7.13.3" evidence="2"/>
<proteinExistence type="predicted"/>
<dbReference type="InterPro" id="IPR013656">
    <property type="entry name" value="PAS_4"/>
</dbReference>
<dbReference type="PROSITE" id="PS50112">
    <property type="entry name" value="PAS"/>
    <property type="match status" value="1"/>
</dbReference>
<feature type="domain" description="PAC" evidence="9">
    <location>
        <begin position="206"/>
        <end position="258"/>
    </location>
</feature>
<dbReference type="InterPro" id="IPR005467">
    <property type="entry name" value="His_kinase_dom"/>
</dbReference>
<dbReference type="RefSeq" id="WP_187319294.1">
    <property type="nucleotide sequence ID" value="NZ_JACSCY010000005.1"/>
</dbReference>
<comment type="catalytic activity">
    <reaction evidence="1">
        <text>ATP + protein L-histidine = ADP + protein N-phospho-L-histidine.</text>
        <dbReference type="EC" id="2.7.13.3"/>
    </reaction>
</comment>
<dbReference type="PANTHER" id="PTHR43304:SF1">
    <property type="entry name" value="PAC DOMAIN-CONTAINING PROTEIN"/>
    <property type="match status" value="1"/>
</dbReference>
<evidence type="ECO:0000256" key="2">
    <source>
        <dbReference type="ARBA" id="ARBA00012438"/>
    </source>
</evidence>
<organism evidence="10 11">
    <name type="scientific">Hymenobacter citatus</name>
    <dbReference type="NCBI Taxonomy" id="2763506"/>
    <lineage>
        <taxon>Bacteria</taxon>
        <taxon>Pseudomonadati</taxon>
        <taxon>Bacteroidota</taxon>
        <taxon>Cytophagia</taxon>
        <taxon>Cytophagales</taxon>
        <taxon>Hymenobacteraceae</taxon>
        <taxon>Hymenobacter</taxon>
    </lineage>
</organism>
<keyword evidence="11" id="KW-1185">Reference proteome</keyword>
<dbReference type="Pfam" id="PF08448">
    <property type="entry name" value="PAS_4"/>
    <property type="match status" value="2"/>
</dbReference>
<comment type="caution">
    <text evidence="10">The sequence shown here is derived from an EMBL/GenBank/DDBJ whole genome shotgun (WGS) entry which is preliminary data.</text>
</comment>
<dbReference type="PROSITE" id="PS50109">
    <property type="entry name" value="HIS_KIN"/>
    <property type="match status" value="1"/>
</dbReference>
<dbReference type="InterPro" id="IPR000014">
    <property type="entry name" value="PAS"/>
</dbReference>
<evidence type="ECO:0000313" key="11">
    <source>
        <dbReference type="Proteomes" id="UP000622017"/>
    </source>
</evidence>
<dbReference type="Proteomes" id="UP000622017">
    <property type="component" value="Unassembled WGS sequence"/>
</dbReference>
<dbReference type="Gene3D" id="3.30.565.10">
    <property type="entry name" value="Histidine kinase-like ATPase, C-terminal domain"/>
    <property type="match status" value="1"/>
</dbReference>
<dbReference type="InterPro" id="IPR013655">
    <property type="entry name" value="PAS_fold_3"/>
</dbReference>
<dbReference type="InterPro" id="IPR000700">
    <property type="entry name" value="PAS-assoc_C"/>
</dbReference>
<evidence type="ECO:0000256" key="1">
    <source>
        <dbReference type="ARBA" id="ARBA00000085"/>
    </source>
</evidence>
<dbReference type="PANTHER" id="PTHR43304">
    <property type="entry name" value="PHYTOCHROME-LIKE PROTEIN CPH1"/>
    <property type="match status" value="1"/>
</dbReference>
<dbReference type="Gene3D" id="1.20.5.1930">
    <property type="match status" value="1"/>
</dbReference>
<keyword evidence="4" id="KW-0808">Transferase</keyword>
<dbReference type="SUPFAM" id="SSF55785">
    <property type="entry name" value="PYP-like sensor domain (PAS domain)"/>
    <property type="match status" value="10"/>
</dbReference>
<dbReference type="InterPro" id="IPR052162">
    <property type="entry name" value="Sensor_kinase/Photoreceptor"/>
</dbReference>
<sequence length="1683" mass="188371">MDLPHSAPSDSSPLAALATATALLDALPWGVLMLDAAGVIRHINQQAAYWCGTPPEELLNQPLAEAPLPPILSTAIQHVLASDAAVPHEVRLPPTALWLSLKAVPAPAGQQWVFWEDITPRKQAEVAQQRSSRLLLDMEAVAHTGSYDADLATGDFYFSDGMYRLFGEPPQSFVPSLESIDARSHPDDVITVQQVLDKAMRTRQPYTYRRRIRRADGAWRTLEAHGEVRANAAGHAVQLRGLVQDITERVQAEQALHDSRELLRATIDSSLDMVQVFEAVRDEQGAVIDFAWVLNNATAEQQYGNVIGQRLLQLNPGVVEEGIFDTFRQVLETGVPNQSERHYVHEQFNGWFHQSTVKQFNGVTTTTHNITERKRAEQELRETKELLQATLDSSHYVVQVFQAVRDASGKIVDFTWVLTNQVWLKQYGGLMTGKSLLHENPGVVETGLFELFVQVTETGVPVDHEQYYAHEQFGAWFHQTLVRMGDGFVMNTLDITERKQAEQQLQESKDLIQTVFDVSLNPIAYHQAVRDAAGQIIDFDFRLQNREARRYTTESEEGKRYPEAYPEAYPGILDTTVFGLYSEVVETGRPLNTEVQLTLKGITYWFHLLAAKLGDGLVASVVDVTERKQTQEELLRLKDELAQQALDRYRTLFETIDEGFCVMELELDDQGQVADIIYREANAAFAQHAGFGNVVGKRASEVFPRIEPHWVSSLTHVQQTGTPERLEGYNADTNRWFTLQYSRVGGAGSPFVAAVFNDITERKQREQRQEFLLTFSDALRAEPNVDAVANRALALLIEQLRLDRSYIATYRLDENYADVDYQLGNDSVAPLPDYFVLSDYPEAFKTTLRKTVVINDDFERQGLSEAEKRNSEKLGLRAIVAATLREENKPLWSLVAISSRPRRWTLGEIDLVEEVAERTLAALEHARAEEALTASEQRLRALITNLPGAAAFVVGHDLRYQLAGGEALDASGLNPADLVGHTVAEAMPPELVPQYEAHYRQALAGQGFALEHTAHGRTFISRGVSLLDAAGQPEAALVVSYDITARKQAEEALLVSETKYRTLFETMDQGFGIGQVLPANEAAGTPLDWQWLEVNPQFERLTGLPRADVLSQTTRQLIPGLEEIWYERYAQAAAGETVNFESYSSVLERWFDVYAFALGPSNHRRVAVLFSNTSEQKQVEMALREAEEHYRQQLEQQVIERTQQLQESRDLLQSVLDTSPMIIAVLQAVRGIDNTVEDFVFTLANKAQERISGRTDLVGQHQKLLYPGIRKNGVWEVMLRALASGQPQQLEYYYPYEGFNHWFLSLFDQLGDSVVSITLDITASKQAEQERLKNLHLLEQAEAVAGLGSWDYDLLSGKFTWSDGMYQLFGIPLGQLVSPAIYLHLVIDEDRPRAEQLIQRLTTGSGSFEETLRLRVAEQVKTIRTKAVVLRNETGQPVRVLGVDLDISELQRLEADNLRLRLTQQQALFEAVQTAQEAERKRLAESLHNGIGQVLYATKLRLDRLHALPPGTAPALTTAHREASQLLVEAIRQTRALSHELVPLALADFGLAAALNDICQKMSTPRLRLHCHVALDADSAPLPSALQMALYRMAQELVQNIVKHAHHATEASLELETMPGWVLLRAEDNGPGFTEASVNSPGLGLRTIRDRVALLRGQLQMGSAPTAGAYVRIRIPYPDTPTA</sequence>
<dbReference type="SMART" id="SM00091">
    <property type="entry name" value="PAS"/>
    <property type="match status" value="5"/>
</dbReference>
<accession>A0ABR7MIX2</accession>
<dbReference type="Gene3D" id="2.10.70.100">
    <property type="match status" value="1"/>
</dbReference>
<dbReference type="InterPro" id="IPR029016">
    <property type="entry name" value="GAF-like_dom_sf"/>
</dbReference>
<feature type="coiled-coil region" evidence="6">
    <location>
        <begin position="1176"/>
        <end position="1211"/>
    </location>
</feature>
<dbReference type="InterPro" id="IPR003594">
    <property type="entry name" value="HATPase_dom"/>
</dbReference>
<dbReference type="Pfam" id="PF08447">
    <property type="entry name" value="PAS_3"/>
    <property type="match status" value="2"/>
</dbReference>
<keyword evidence="3" id="KW-0597">Phosphoprotein</keyword>
<feature type="domain" description="PAS" evidence="8">
    <location>
        <begin position="16"/>
        <end position="61"/>
    </location>
</feature>
<dbReference type="SMART" id="SM00086">
    <property type="entry name" value="PAC"/>
    <property type="match status" value="3"/>
</dbReference>
<dbReference type="EMBL" id="JACSCY010000005">
    <property type="protein sequence ID" value="MBC6611006.1"/>
    <property type="molecule type" value="Genomic_DNA"/>
</dbReference>
<dbReference type="Pfam" id="PF02518">
    <property type="entry name" value="HATPase_c"/>
    <property type="match status" value="1"/>
</dbReference>
<evidence type="ECO:0000259" key="7">
    <source>
        <dbReference type="PROSITE" id="PS50109"/>
    </source>
</evidence>
<dbReference type="Gene3D" id="3.30.450.20">
    <property type="entry name" value="PAS domain"/>
    <property type="match status" value="10"/>
</dbReference>
<dbReference type="Pfam" id="PF13188">
    <property type="entry name" value="PAS_8"/>
    <property type="match status" value="1"/>
</dbReference>
<dbReference type="SUPFAM" id="SSF55781">
    <property type="entry name" value="GAF domain-like"/>
    <property type="match status" value="1"/>
</dbReference>
<evidence type="ECO:0000256" key="4">
    <source>
        <dbReference type="ARBA" id="ARBA00022679"/>
    </source>
</evidence>
<dbReference type="CDD" id="cd00130">
    <property type="entry name" value="PAS"/>
    <property type="match status" value="3"/>
</dbReference>
<dbReference type="InterPro" id="IPR001610">
    <property type="entry name" value="PAC"/>
</dbReference>
<evidence type="ECO:0000259" key="8">
    <source>
        <dbReference type="PROSITE" id="PS50112"/>
    </source>
</evidence>
<keyword evidence="6" id="KW-0175">Coiled coil</keyword>
<evidence type="ECO:0000313" key="10">
    <source>
        <dbReference type="EMBL" id="MBC6611006.1"/>
    </source>
</evidence>
<reference evidence="10 11" key="1">
    <citation type="submission" date="2020-08" db="EMBL/GenBank/DDBJ databases">
        <title>Hymenobacter sp.</title>
        <authorList>
            <person name="Kim M.K."/>
        </authorList>
    </citation>
    <scope>NUCLEOTIDE SEQUENCE [LARGE SCALE GENOMIC DNA]</scope>
    <source>
        <strain evidence="10 11">BT507</strain>
    </source>
</reference>
<name>A0ABR7MIX2_9BACT</name>
<evidence type="ECO:0000256" key="6">
    <source>
        <dbReference type="SAM" id="Coils"/>
    </source>
</evidence>
<dbReference type="Gene3D" id="3.30.450.40">
    <property type="match status" value="1"/>
</dbReference>
<dbReference type="SMART" id="SM00387">
    <property type="entry name" value="HATPase_c"/>
    <property type="match status" value="1"/>
</dbReference>
<protein>
    <recommendedName>
        <fullName evidence="2">histidine kinase</fullName>
        <ecNumber evidence="2">2.7.13.3</ecNumber>
    </recommendedName>
</protein>
<dbReference type="CDD" id="cd16917">
    <property type="entry name" value="HATPase_UhpB-NarQ-NarX-like"/>
    <property type="match status" value="1"/>
</dbReference>
<evidence type="ECO:0000256" key="5">
    <source>
        <dbReference type="ARBA" id="ARBA00022777"/>
    </source>
</evidence>
<dbReference type="NCBIfam" id="TIGR00229">
    <property type="entry name" value="sensory_box"/>
    <property type="match status" value="2"/>
</dbReference>
<gene>
    <name evidence="10" type="ORF">H8B15_08730</name>
</gene>
<dbReference type="InterPro" id="IPR036890">
    <property type="entry name" value="HATPase_C_sf"/>
</dbReference>